<feature type="compositionally biased region" description="Polar residues" evidence="2">
    <location>
        <begin position="2490"/>
        <end position="2499"/>
    </location>
</feature>
<gene>
    <name evidence="4" type="ORF">P5673_010202</name>
</gene>
<feature type="compositionally biased region" description="Polar residues" evidence="2">
    <location>
        <begin position="2398"/>
        <end position="2410"/>
    </location>
</feature>
<feature type="region of interest" description="Disordered" evidence="2">
    <location>
        <begin position="2050"/>
        <end position="2238"/>
    </location>
</feature>
<feature type="region of interest" description="Disordered" evidence="2">
    <location>
        <begin position="3014"/>
        <end position="3051"/>
    </location>
</feature>
<feature type="compositionally biased region" description="Low complexity" evidence="2">
    <location>
        <begin position="751"/>
        <end position="764"/>
    </location>
</feature>
<feature type="compositionally biased region" description="Basic and acidic residues" evidence="2">
    <location>
        <begin position="1030"/>
        <end position="1049"/>
    </location>
</feature>
<feature type="compositionally biased region" description="Basic and acidic residues" evidence="2">
    <location>
        <begin position="2720"/>
        <end position="2755"/>
    </location>
</feature>
<reference evidence="4" key="2">
    <citation type="journal article" date="2023" name="Science">
        <title>Genomic signatures of disease resistance in endangered staghorn corals.</title>
        <authorList>
            <person name="Vollmer S.V."/>
            <person name="Selwyn J.D."/>
            <person name="Despard B.A."/>
            <person name="Roesel C.L."/>
        </authorList>
    </citation>
    <scope>NUCLEOTIDE SEQUENCE</scope>
    <source>
        <strain evidence="4">K2</strain>
    </source>
</reference>
<dbReference type="Pfam" id="PF14309">
    <property type="entry name" value="DUF4378"/>
    <property type="match status" value="1"/>
</dbReference>
<feature type="region of interest" description="Disordered" evidence="2">
    <location>
        <begin position="984"/>
        <end position="1053"/>
    </location>
</feature>
<feature type="coiled-coil region" evidence="1">
    <location>
        <begin position="1354"/>
        <end position="1385"/>
    </location>
</feature>
<feature type="compositionally biased region" description="Low complexity" evidence="2">
    <location>
        <begin position="2558"/>
        <end position="2569"/>
    </location>
</feature>
<feature type="region of interest" description="Disordered" evidence="2">
    <location>
        <begin position="1457"/>
        <end position="1653"/>
    </location>
</feature>
<feature type="compositionally biased region" description="Basic and acidic residues" evidence="2">
    <location>
        <begin position="2474"/>
        <end position="2488"/>
    </location>
</feature>
<reference evidence="4" key="1">
    <citation type="journal article" date="2023" name="G3 (Bethesda)">
        <title>Whole genome assembly and annotation of the endangered Caribbean coral Acropora cervicornis.</title>
        <authorList>
            <person name="Selwyn J.D."/>
            <person name="Vollmer S.V."/>
        </authorList>
    </citation>
    <scope>NUCLEOTIDE SEQUENCE</scope>
    <source>
        <strain evidence="4">K2</strain>
    </source>
</reference>
<feature type="compositionally biased region" description="Basic and acidic residues" evidence="2">
    <location>
        <begin position="2182"/>
        <end position="2193"/>
    </location>
</feature>
<feature type="region of interest" description="Disordered" evidence="2">
    <location>
        <begin position="3066"/>
        <end position="3085"/>
    </location>
</feature>
<dbReference type="CDD" id="cd23767">
    <property type="entry name" value="IQCD"/>
    <property type="match status" value="1"/>
</dbReference>
<feature type="compositionally biased region" description="Basic and acidic residues" evidence="2">
    <location>
        <begin position="1992"/>
        <end position="2001"/>
    </location>
</feature>
<feature type="domain" description="DUF4378" evidence="3">
    <location>
        <begin position="3152"/>
        <end position="3338"/>
    </location>
</feature>
<dbReference type="Gene3D" id="1.20.5.190">
    <property type="match status" value="1"/>
</dbReference>
<feature type="region of interest" description="Disordered" evidence="2">
    <location>
        <begin position="740"/>
        <end position="771"/>
    </location>
</feature>
<dbReference type="PANTHER" id="PTHR13958:SF3">
    <property type="entry name" value="CAP-GLY DOMAIN-CONTAINING PROTEIN-RELATED"/>
    <property type="match status" value="1"/>
</dbReference>
<feature type="region of interest" description="Disordered" evidence="2">
    <location>
        <begin position="95"/>
        <end position="185"/>
    </location>
</feature>
<dbReference type="GO" id="GO:0008017">
    <property type="term" value="F:microtubule binding"/>
    <property type="evidence" value="ECO:0007669"/>
    <property type="project" value="InterPro"/>
</dbReference>
<dbReference type="InterPro" id="IPR028750">
    <property type="entry name" value="CEP350/CC187"/>
</dbReference>
<comment type="caution">
    <text evidence="4">The sequence shown here is derived from an EMBL/GenBank/DDBJ whole genome shotgun (WGS) entry which is preliminary data.</text>
</comment>
<dbReference type="GO" id="GO:0005813">
    <property type="term" value="C:centrosome"/>
    <property type="evidence" value="ECO:0007669"/>
    <property type="project" value="InterPro"/>
</dbReference>
<feature type="compositionally biased region" description="Polar residues" evidence="2">
    <location>
        <begin position="2282"/>
        <end position="2315"/>
    </location>
</feature>
<dbReference type="EMBL" id="JARQWQ010000018">
    <property type="protein sequence ID" value="KAK2565903.1"/>
    <property type="molecule type" value="Genomic_DNA"/>
</dbReference>
<feature type="compositionally biased region" description="Polar residues" evidence="2">
    <location>
        <begin position="391"/>
        <end position="404"/>
    </location>
</feature>
<feature type="compositionally biased region" description="Basic and acidic residues" evidence="2">
    <location>
        <begin position="2570"/>
        <end position="2598"/>
    </location>
</feature>
<feature type="compositionally biased region" description="Basic and acidic residues" evidence="2">
    <location>
        <begin position="2606"/>
        <end position="2620"/>
    </location>
</feature>
<feature type="compositionally biased region" description="Polar residues" evidence="2">
    <location>
        <begin position="151"/>
        <end position="178"/>
    </location>
</feature>
<feature type="region of interest" description="Disordered" evidence="2">
    <location>
        <begin position="584"/>
        <end position="618"/>
    </location>
</feature>
<sequence>MASSSMFRGRRIVDPVPVQRGPLPREGKYRSSFSDLAAAWENVGEVKSALQAAEARINEANPGFSIEREEKGSIEVPLQEIFSERQKYGRVARYELRPGHHSQTTTSAFQLGEHKRNPRQAPDFPVNDLRSIDLPSRPPVHAGSHAHSPPSKDTNSRIVNGGNSRNPPSSFPIHSSVPTMKDPVVDPDYHSSVYSSNNPLGRRSPIRNHESVLSTIPSSISFVDDSLEVGVPRSSWSEPVLTTALGPRPATVNSSDALARLKERIKQQKEQASRASSAASLPRNTSPSIVSPPIEASCDVRAKDSNRPVEDVPVRTGISKRKVASAPAAPAYKGFSEVESKTSASSLVNKRLKSRGPSPMDLRSNQRSQKLPPKKAPKLQRVVAPRRPTDAITTSSWRTGQQTVKRILGPSKKTKTSPEGSRPHSRNSQDTDISESNSSNFHWKGEDEGRKSSSLDDGKSTGKAGSTKDTVSRKVSTEHQERKNGTKKDSGREMFLVNLNFKDLSDTQLCLKLKQEENDDTEPSHEHYDKAAVSNASGGKDLSDLKANQVLSTAARSVLSDLGLDSDEISEKDMRKPIVDIKPKQSNGFSRLSASTKRKRPLNLQSQAPVAPTHPQQKVRHYDSEEVKKYIKKQQSERSKKLKEDKLLKERAVRERQLKLEELYNKQKKNLQNNLHRKEKKTFGETYSKGHCEFKSIYLHNHPFAQDEEEEHYSDVTGVSESDKENFDIASFRGLPSYPAANGHDELDNISSSPSLPSGDHSVSAVSEKDEQAHIPYVTSVSVGTKQIDSKPSVYDGFREVSSENDVAMTRHELLKPRWSSPPQLPADAGELKPLNSPPREDRIAAIRLTAAQLKQRLEKEAFRLGLNLQTTGVGKTDDRFPSVSAAQTREYPVFKGALPGVGSLREQAELNQKLDAKTSAATTIQAAYRGYSVRQGLNWKLPSGRTLRSTVREGLHPRAGFSGAVTSESSRYSTAWETMVPHEDRSGSLSDINTSYSEARSNARSATMSSRSLMDDRSSSTRPPSLHDSGTRKHAPDHTKKLAKEEKSTGPLWIRAGGGDSLSVINIFTRRNPHLKLVSKQVYHFPTPCMVETIMAARLRVEENCLVWFDLDNGSKEHISDHESLLEETLEDSKDGKTSSLLENAANLDDSRELLEQTLVEESPTKRQRNEEYEDDFDSSSHASNRDETNKCSSSPEGKTDEPLYSETFESPGHRATSPYKEETVLSPSGSVDSGTLSPTLSEGELSRLSEVAGGSPTHTSAQRSPRREQGTQRFASSYTAPVHPPPSSHEGGDRLSPGSLDSRLTAELNKLEYMEESVRQLTDVERTRAVSLAQQETVSLAQILKSKQLSHARDMENLRAKAREEALEAAKQLEEARRAAADAAAGAADTIARMRLEAAATVTESADRLVKVQNEAARTTTESAKQVEEARSSAARTLLEVAKQQTADTRGVAAEAASAAAEAASAAAEAAVRSAMSHYYEQHEQLQKEREERLKSYRDTGRDDRSRGSYSQYSTSERTDRYSRSRTSRSGTDTMSRATDTKKSPGSQTYASDEVSRGSDRDKSASSIHTASNLPVDRASQSLSQGTPTPTDHARSATQPREETGSIPEEMEHSVADSMTSNIGLDVADDDSMDNFKRSSGHLERSPEDEEYTLNFEESVISSHTATDDEIDFRMILPSESHRRKSLGRTGRSSSVGSDLGTVSFSSDDNRDSQVFPVDKMLEEISAGPFSGEDSFSQFTSEMVRLMKEEEVRAKHQAGLLRLREKALKEKTRAEMSWLECQKQRHRDKGADDVMPSIRKRQRGVLMKLQAEQAEIKRLKAANRAASYERRLLLMQQEEIARLRKNTKKIREKAASHHAGQSDDREEEVKREQPKSEAESNEIIEEFEDKPAGDQSTDQSISEEVKTASPSTAPSASVVDELPSYQSPGAGRSESHATSGDRGGSERKRSLSEGESDDGSAKDANSSAAKGSPTASDSTVMQKLRKLKHQSGEKYLTLREQKLMKRRKEAENLLEDKKKLLEWEKRLDQEEILVRNLLNEALKLESSRKIRRVSSLTSEDDEHRDRSPAVVSVSRTPSSRASGLIRSPQATESISESIKVSISRGHERSASESSMPEDIVASARDKSHDSEKSRDSSIPEVEMKTHSQETSIPEDIPEEYVNDTFESFESTATPTHSTPLRKDSSIKKDTSPSRSRRSSNDGSKSEEEASMTETSDHSDIESRVRRLRDQVEIRKREVKRLYNERKKQRKAMLRAQEASLRQELQAVEMVISRTKAELTRPQTDAKTPGTNAVDLSSINTKSDSNDVSSANDTPSREIRYNLSRTTDTSGSRKLTPHDKAVSGAVKSGSSGGKSSSMTDLDTSGRSEKKISTVPSLKQKDEKLGRTRTDESRSGHEPTSTIQRQSSEIDQVKAISEKRDTDEEIADEANTAADLSISEQSVVQTESKASHSGQESRSSNRSLSGSRRQVSGSDREGSAKISDEAKSVESVSEIVSRTKSSRSESNVRDGEEKSKAKSSKGDLSERSSVVEARKPTASEVSRSSGLSRSVSTEKSRSSRTGYSSSFESVHSEGGKTEDDISEHISIEEDAKESEEKTSIPGYQPTEDRQAVKSTSRGEDQNSTDISAEEEHSEIEEVLSSAGKTASLSEDNRIASPSTGRSSGGENGLLIPEGKGGQRSSYSKDFEPSVLDETDRGKSESLKPQASYTEDFDASGSHGPETKEESLPEKEEIEDVSVRSKEIGTIERSKGEEGTKTPSVALDQVTDEESIAEELDSREAFEEVNDKGYGFETQIPALKTVSEEARVSLGDKGKVDEGLQPRDDYPEGRVADRIAQDLSSMLLTESMNCVTSVLEKRRRTSEDFAKAEEESSGVVGRLAARAIEVEVDTEVASKSDEKRGFSKTSKGRSSFKNNEEVFRWLMEEEAPEADIISLSGGEEEVSGAESRTMEREGLLLKLGTSKEFDDQQRQRLHVEHPTFGEQSDSVMNKLSDALLMEAASQMIAIMKAKRAKFAQEHKEAQTGNSTTISKEKARDESHSGEQSPRSPPISNRFMAVQRFPEGVSKYLEENATPPGSPTDERRSSIDEKELAEKLDQLRRLHDHLDGARDKIAKDGDRLEFTVHTNKLIEFPSEDEDEEDEISMRSRASSFLFSVPHRPSEVRPIVTSSLSFYFERKRRGIPIETASPPSGIIGEDEADDDLEANSKRVYRRLIFDLSGNVLKELLSEEGPTNRPPWMKASARRKRRLHRGLKPLTLESDFAPVVEQEVLNLVGLGESRPSFDSVRRKTPLKAGKKDFVDAILIQELREEEPSWIDYDDDELAVKFQVADSILDSLLSETVMVVNAVQMRRQARQDAS</sequence>
<feature type="compositionally biased region" description="Polar residues" evidence="2">
    <location>
        <begin position="1567"/>
        <end position="1592"/>
    </location>
</feature>
<feature type="compositionally biased region" description="Basic and acidic residues" evidence="2">
    <location>
        <begin position="2379"/>
        <end position="2397"/>
    </location>
</feature>
<evidence type="ECO:0000313" key="5">
    <source>
        <dbReference type="Proteomes" id="UP001249851"/>
    </source>
</evidence>
<feature type="compositionally biased region" description="Polar residues" evidence="2">
    <location>
        <begin position="584"/>
        <end position="595"/>
    </location>
</feature>
<feature type="compositionally biased region" description="Low complexity" evidence="2">
    <location>
        <begin position="2094"/>
        <end position="2105"/>
    </location>
</feature>
<feature type="compositionally biased region" description="Acidic residues" evidence="2">
    <location>
        <begin position="1881"/>
        <end position="1890"/>
    </location>
</feature>
<feature type="compositionally biased region" description="Polar residues" evidence="2">
    <location>
        <begin position="2324"/>
        <end position="2334"/>
    </location>
</feature>
<feature type="region of interest" description="Disordered" evidence="2">
    <location>
        <begin position="1"/>
        <end position="27"/>
    </location>
</feature>
<feature type="compositionally biased region" description="Basic and acidic residues" evidence="2">
    <location>
        <begin position="2125"/>
        <end position="2149"/>
    </location>
</feature>
<feature type="compositionally biased region" description="Low complexity" evidence="2">
    <location>
        <begin position="1530"/>
        <end position="1539"/>
    </location>
</feature>
<feature type="compositionally biased region" description="Basic and acidic residues" evidence="2">
    <location>
        <begin position="2216"/>
        <end position="2238"/>
    </location>
</feature>
<feature type="compositionally biased region" description="Low complexity" evidence="2">
    <location>
        <begin position="1909"/>
        <end position="1919"/>
    </location>
</feature>
<keyword evidence="1" id="KW-0175">Coiled coil</keyword>
<feature type="coiled-coil region" evidence="1">
    <location>
        <begin position="2002"/>
        <end position="2049"/>
    </location>
</feature>
<feature type="compositionally biased region" description="Basic and acidic residues" evidence="2">
    <location>
        <begin position="1594"/>
        <end position="1617"/>
    </location>
</feature>
<feature type="region of interest" description="Disordered" evidence="2">
    <location>
        <begin position="2278"/>
        <end position="2761"/>
    </location>
</feature>
<feature type="compositionally biased region" description="Basic and acidic residues" evidence="2">
    <location>
        <begin position="470"/>
        <end position="491"/>
    </location>
</feature>
<feature type="compositionally biased region" description="Low complexity" evidence="2">
    <location>
        <begin position="2539"/>
        <end position="2551"/>
    </location>
</feature>
<feature type="region of interest" description="Disordered" evidence="2">
    <location>
        <begin position="1131"/>
        <end position="1305"/>
    </location>
</feature>
<feature type="compositionally biased region" description="Acidic residues" evidence="2">
    <location>
        <begin position="2627"/>
        <end position="2637"/>
    </location>
</feature>
<dbReference type="GO" id="GO:0034453">
    <property type="term" value="P:microtubule anchoring"/>
    <property type="evidence" value="ECO:0007669"/>
    <property type="project" value="InterPro"/>
</dbReference>
<protein>
    <submittedName>
        <fullName evidence="4">Centrosome-associated protein 350</fullName>
    </submittedName>
</protein>
<feature type="compositionally biased region" description="Low complexity" evidence="2">
    <location>
        <begin position="2451"/>
        <end position="2469"/>
    </location>
</feature>
<feature type="compositionally biased region" description="Polar residues" evidence="2">
    <location>
        <begin position="1693"/>
        <end position="1709"/>
    </location>
</feature>
<dbReference type="PROSITE" id="PS50096">
    <property type="entry name" value="IQ"/>
    <property type="match status" value="1"/>
</dbReference>
<keyword evidence="5" id="KW-1185">Reference proteome</keyword>
<feature type="compositionally biased region" description="Basic and acidic residues" evidence="2">
    <location>
        <begin position="1945"/>
        <end position="1954"/>
    </location>
</feature>
<feature type="compositionally biased region" description="Low complexity" evidence="2">
    <location>
        <begin position="1457"/>
        <end position="1473"/>
    </location>
</feature>
<name>A0AAD9QR21_ACRCE</name>
<feature type="region of interest" description="Disordered" evidence="2">
    <location>
        <begin position="265"/>
        <end position="491"/>
    </location>
</feature>
<feature type="region of interest" description="Disordered" evidence="2">
    <location>
        <begin position="1684"/>
        <end position="1713"/>
    </location>
</feature>
<feature type="compositionally biased region" description="Polar residues" evidence="2">
    <location>
        <begin position="426"/>
        <end position="441"/>
    </location>
</feature>
<feature type="compositionally biased region" description="Low complexity" evidence="2">
    <location>
        <begin position="2343"/>
        <end position="2358"/>
    </location>
</feature>
<dbReference type="InterPro" id="IPR025486">
    <property type="entry name" value="DUF4378"/>
</dbReference>
<feature type="compositionally biased region" description="Polar residues" evidence="2">
    <location>
        <begin position="1965"/>
        <end position="1983"/>
    </location>
</feature>
<accession>A0AAD9QR21</accession>
<feature type="compositionally biased region" description="Basic and acidic residues" evidence="2">
    <location>
        <begin position="1482"/>
        <end position="1509"/>
    </location>
</feature>
<feature type="compositionally biased region" description="Basic and acidic residues" evidence="2">
    <location>
        <begin position="298"/>
        <end position="313"/>
    </location>
</feature>
<evidence type="ECO:0000313" key="4">
    <source>
        <dbReference type="EMBL" id="KAK2565903.1"/>
    </source>
</evidence>
<feature type="compositionally biased region" description="Basic and acidic residues" evidence="2">
    <location>
        <begin position="1556"/>
        <end position="1566"/>
    </location>
</feature>
<dbReference type="PANTHER" id="PTHR13958">
    <property type="entry name" value="CENTROSOME-ASSOCIATED PROTEIN 350"/>
    <property type="match status" value="1"/>
</dbReference>
<evidence type="ECO:0000259" key="3">
    <source>
        <dbReference type="Pfam" id="PF14309"/>
    </source>
</evidence>
<feature type="compositionally biased region" description="Basic and acidic residues" evidence="2">
    <location>
        <begin position="2502"/>
        <end position="2526"/>
    </location>
</feature>
<feature type="compositionally biased region" description="Polar residues" evidence="2">
    <location>
        <begin position="2166"/>
        <end position="2180"/>
    </location>
</feature>
<feature type="compositionally biased region" description="Polar residues" evidence="2">
    <location>
        <begin position="2642"/>
        <end position="2661"/>
    </location>
</feature>
<feature type="compositionally biased region" description="Basic and acidic residues" evidence="2">
    <location>
        <begin position="1636"/>
        <end position="1648"/>
    </location>
</feature>
<proteinExistence type="predicted"/>
<feature type="region of interest" description="Disordered" evidence="2">
    <location>
        <begin position="2809"/>
        <end position="2828"/>
    </location>
</feature>
<feature type="compositionally biased region" description="Basic and acidic residues" evidence="2">
    <location>
        <begin position="443"/>
        <end position="460"/>
    </location>
</feature>
<feature type="compositionally biased region" description="Basic and acidic residues" evidence="2">
    <location>
        <begin position="1854"/>
        <end position="1880"/>
    </location>
</feature>
<evidence type="ECO:0000256" key="1">
    <source>
        <dbReference type="SAM" id="Coils"/>
    </source>
</evidence>
<feature type="compositionally biased region" description="Basic and acidic residues" evidence="2">
    <location>
        <begin position="3029"/>
        <end position="3039"/>
    </location>
</feature>
<organism evidence="4 5">
    <name type="scientific">Acropora cervicornis</name>
    <name type="common">Staghorn coral</name>
    <dbReference type="NCBI Taxonomy" id="6130"/>
    <lineage>
        <taxon>Eukaryota</taxon>
        <taxon>Metazoa</taxon>
        <taxon>Cnidaria</taxon>
        <taxon>Anthozoa</taxon>
        <taxon>Hexacorallia</taxon>
        <taxon>Scleractinia</taxon>
        <taxon>Astrocoeniina</taxon>
        <taxon>Acroporidae</taxon>
        <taxon>Acropora</taxon>
    </lineage>
</organism>
<evidence type="ECO:0000256" key="2">
    <source>
        <dbReference type="SAM" id="MobiDB-lite"/>
    </source>
</evidence>
<feature type="compositionally biased region" description="Polar residues" evidence="2">
    <location>
        <begin position="988"/>
        <end position="1007"/>
    </location>
</feature>
<feature type="compositionally biased region" description="Polar residues" evidence="2">
    <location>
        <begin position="2438"/>
        <end position="2448"/>
    </location>
</feature>
<feature type="compositionally biased region" description="Polar residues" evidence="2">
    <location>
        <begin position="1227"/>
        <end position="1242"/>
    </location>
</feature>
<feature type="region of interest" description="Disordered" evidence="2">
    <location>
        <begin position="818"/>
        <end position="838"/>
    </location>
</feature>
<feature type="region of interest" description="Disordered" evidence="2">
    <location>
        <begin position="1850"/>
        <end position="2001"/>
    </location>
</feature>
<feature type="compositionally biased region" description="Basic and acidic residues" evidence="2">
    <location>
        <begin position="2682"/>
        <end position="2701"/>
    </location>
</feature>
<dbReference type="Proteomes" id="UP001249851">
    <property type="component" value="Unassembled WGS sequence"/>
</dbReference>